<comment type="caution">
    <text evidence="2">The sequence shown here is derived from an EMBL/GenBank/DDBJ whole genome shotgun (WGS) entry which is preliminary data.</text>
</comment>
<evidence type="ECO:0000256" key="1">
    <source>
        <dbReference type="SAM" id="Phobius"/>
    </source>
</evidence>
<evidence type="ECO:0000313" key="3">
    <source>
        <dbReference type="Proteomes" id="UP001154322"/>
    </source>
</evidence>
<keyword evidence="1" id="KW-1133">Transmembrane helix</keyword>
<keyword evidence="3" id="KW-1185">Reference proteome</keyword>
<gene>
    <name evidence="2" type="ORF">WJ0W_003569</name>
</gene>
<reference evidence="2" key="1">
    <citation type="submission" date="2022-06" db="EMBL/GenBank/DDBJ databases">
        <authorList>
            <person name="Dietemann V."/>
            <person name="Ory F."/>
            <person name="Dainat B."/>
            <person name="Oberhansli S."/>
        </authorList>
    </citation>
    <scope>NUCLEOTIDE SEQUENCE</scope>
    <source>
        <strain evidence="2">Ena-SAMPLE-TAB-26-04-2022-14:26:32:270-5432</strain>
    </source>
</reference>
<keyword evidence="1" id="KW-0812">Transmembrane</keyword>
<dbReference type="RefSeq" id="WP_261948779.1">
    <property type="nucleotide sequence ID" value="NZ_CALYLO010000005.1"/>
</dbReference>
<protein>
    <submittedName>
        <fullName evidence="2">Uncharacterized protein</fullName>
    </submittedName>
</protein>
<keyword evidence="1" id="KW-0472">Membrane</keyword>
<sequence>MEWNWIIQTATMLGIGAIGYFLKTTMAELKTQINKNAQDVDELKKNWMTYVPISRSSTRPGRISLER</sequence>
<dbReference type="Proteomes" id="UP001154322">
    <property type="component" value="Unassembled WGS sequence"/>
</dbReference>
<dbReference type="EMBL" id="CALYLO010000005">
    <property type="protein sequence ID" value="CAH8246334.1"/>
    <property type="molecule type" value="Genomic_DNA"/>
</dbReference>
<organism evidence="2 3">
    <name type="scientific">Paenibacillus melissococcoides</name>
    <dbReference type="NCBI Taxonomy" id="2912268"/>
    <lineage>
        <taxon>Bacteria</taxon>
        <taxon>Bacillati</taxon>
        <taxon>Bacillota</taxon>
        <taxon>Bacilli</taxon>
        <taxon>Bacillales</taxon>
        <taxon>Paenibacillaceae</taxon>
        <taxon>Paenibacillus</taxon>
    </lineage>
</organism>
<feature type="transmembrane region" description="Helical" evidence="1">
    <location>
        <begin position="6"/>
        <end position="22"/>
    </location>
</feature>
<accession>A0ABM9G403</accession>
<evidence type="ECO:0000313" key="2">
    <source>
        <dbReference type="EMBL" id="CAH8246334.1"/>
    </source>
</evidence>
<name>A0ABM9G403_9BACL</name>
<proteinExistence type="predicted"/>